<evidence type="ECO:0000313" key="1">
    <source>
        <dbReference type="EMBL" id="MXU87176.1"/>
    </source>
</evidence>
<accession>A0A6B0UF84</accession>
<sequence>MILLQAAIVPIYLWLIKSRAMTLRAGVMATMYRDRREVFGEGSDEGRQRDIPVCGAGQPEHVTVGQEPLVGNPLGSVEDGATGVRCEPVSFPACL</sequence>
<dbReference type="EMBL" id="GIFC01005093">
    <property type="protein sequence ID" value="MXU87176.1"/>
    <property type="molecule type" value="Transcribed_RNA"/>
</dbReference>
<name>A0A6B0UF84_IXORI</name>
<protein>
    <submittedName>
        <fullName evidence="1">Putative secreted protein</fullName>
    </submittedName>
</protein>
<reference evidence="1" key="1">
    <citation type="submission" date="2019-12" db="EMBL/GenBank/DDBJ databases">
        <title>An insight into the sialome of adult female Ixodes ricinus ticks feeding for 6 days.</title>
        <authorList>
            <person name="Perner J."/>
            <person name="Ribeiro J.M.C."/>
        </authorList>
    </citation>
    <scope>NUCLEOTIDE SEQUENCE</scope>
    <source>
        <strain evidence="1">Semi-engorged</strain>
        <tissue evidence="1">Salivary glands</tissue>
    </source>
</reference>
<proteinExistence type="predicted"/>
<dbReference type="AlphaFoldDB" id="A0A6B0UF84"/>
<organism evidence="1">
    <name type="scientific">Ixodes ricinus</name>
    <name type="common">Common tick</name>
    <name type="synonym">Acarus ricinus</name>
    <dbReference type="NCBI Taxonomy" id="34613"/>
    <lineage>
        <taxon>Eukaryota</taxon>
        <taxon>Metazoa</taxon>
        <taxon>Ecdysozoa</taxon>
        <taxon>Arthropoda</taxon>
        <taxon>Chelicerata</taxon>
        <taxon>Arachnida</taxon>
        <taxon>Acari</taxon>
        <taxon>Parasitiformes</taxon>
        <taxon>Ixodida</taxon>
        <taxon>Ixodoidea</taxon>
        <taxon>Ixodidae</taxon>
        <taxon>Ixodinae</taxon>
        <taxon>Ixodes</taxon>
    </lineage>
</organism>